<feature type="signal peptide" evidence="14">
    <location>
        <begin position="1"/>
        <end position="19"/>
    </location>
</feature>
<keyword evidence="11" id="KW-0119">Carbohydrate metabolism</keyword>
<name>A0ABR3T4Q7_9PEZI</name>
<dbReference type="SMART" id="SM01217">
    <property type="entry name" value="Fn3_like"/>
    <property type="match status" value="1"/>
</dbReference>
<protein>
    <recommendedName>
        <fullName evidence="5">beta-glucosidase</fullName>
        <ecNumber evidence="5">3.2.1.21</ecNumber>
    </recommendedName>
</protein>
<dbReference type="Pfam" id="PF14310">
    <property type="entry name" value="Fn3-like"/>
    <property type="match status" value="1"/>
</dbReference>
<evidence type="ECO:0000259" key="15">
    <source>
        <dbReference type="SMART" id="SM01217"/>
    </source>
</evidence>
<dbReference type="InterPro" id="IPR050288">
    <property type="entry name" value="Cellulose_deg_GH3"/>
</dbReference>
<accession>A0ABR3T4Q7</accession>
<dbReference type="PANTHER" id="PTHR42715:SF28">
    <property type="entry name" value="BETA-GLUCOSIDASE L-RELATED"/>
    <property type="match status" value="1"/>
</dbReference>
<dbReference type="InterPro" id="IPR013783">
    <property type="entry name" value="Ig-like_fold"/>
</dbReference>
<dbReference type="PANTHER" id="PTHR42715">
    <property type="entry name" value="BETA-GLUCOSIDASE"/>
    <property type="match status" value="1"/>
</dbReference>
<dbReference type="PRINTS" id="PR00133">
    <property type="entry name" value="GLHYDRLASE3"/>
</dbReference>
<evidence type="ECO:0000256" key="3">
    <source>
        <dbReference type="ARBA" id="ARBA00004987"/>
    </source>
</evidence>
<comment type="subcellular location">
    <subcellularLocation>
        <location evidence="2">Secreted</location>
    </subcellularLocation>
</comment>
<keyword evidence="12" id="KW-0326">Glycosidase</keyword>
<dbReference type="InterPro" id="IPR036881">
    <property type="entry name" value="Glyco_hydro_3_C_sf"/>
</dbReference>
<evidence type="ECO:0000256" key="7">
    <source>
        <dbReference type="ARBA" id="ARBA00022729"/>
    </source>
</evidence>
<dbReference type="InterPro" id="IPR036962">
    <property type="entry name" value="Glyco_hydro_3_N_sf"/>
</dbReference>
<keyword evidence="9" id="KW-0136">Cellulose degradation</keyword>
<dbReference type="SUPFAM" id="SSF51445">
    <property type="entry name" value="(Trans)glycosidases"/>
    <property type="match status" value="1"/>
</dbReference>
<keyword evidence="6" id="KW-0964">Secreted</keyword>
<dbReference type="EC" id="3.2.1.21" evidence="5"/>
<comment type="caution">
    <text evidence="16">The sequence shown here is derived from an EMBL/GenBank/DDBJ whole genome shotgun (WGS) entry which is preliminary data.</text>
</comment>
<reference evidence="16 17" key="1">
    <citation type="submission" date="2024-02" db="EMBL/GenBank/DDBJ databases">
        <title>De novo assembly and annotation of 12 fungi associated with fruit tree decline syndrome in Ontario, Canada.</title>
        <authorList>
            <person name="Sulman M."/>
            <person name="Ellouze W."/>
            <person name="Ilyukhin E."/>
        </authorList>
    </citation>
    <scope>NUCLEOTIDE SEQUENCE [LARGE SCALE GENOMIC DNA]</scope>
    <source>
        <strain evidence="16 17">M1-105</strain>
    </source>
</reference>
<proteinExistence type="inferred from homology"/>
<dbReference type="Pfam" id="PF01915">
    <property type="entry name" value="Glyco_hydro_3_C"/>
    <property type="match status" value="1"/>
</dbReference>
<gene>
    <name evidence="16" type="ORF">SLS56_002307</name>
</gene>
<evidence type="ECO:0000256" key="10">
    <source>
        <dbReference type="ARBA" id="ARBA00023180"/>
    </source>
</evidence>
<keyword evidence="8" id="KW-0378">Hydrolase</keyword>
<evidence type="ECO:0000256" key="13">
    <source>
        <dbReference type="ARBA" id="ARBA00023326"/>
    </source>
</evidence>
<dbReference type="InterPro" id="IPR001764">
    <property type="entry name" value="Glyco_hydro_3_N"/>
</dbReference>
<dbReference type="InterPro" id="IPR002772">
    <property type="entry name" value="Glyco_hydro_3_C"/>
</dbReference>
<feature type="domain" description="Fibronectin type III-like" evidence="15">
    <location>
        <begin position="649"/>
        <end position="720"/>
    </location>
</feature>
<dbReference type="Gene3D" id="2.60.40.10">
    <property type="entry name" value="Immunoglobulins"/>
    <property type="match status" value="1"/>
</dbReference>
<keyword evidence="13" id="KW-0624">Polysaccharide degradation</keyword>
<comment type="pathway">
    <text evidence="3">Glycan metabolism; cellulose degradation.</text>
</comment>
<keyword evidence="7 14" id="KW-0732">Signal</keyword>
<dbReference type="InterPro" id="IPR017853">
    <property type="entry name" value="GH"/>
</dbReference>
<comment type="similarity">
    <text evidence="4">Belongs to the glycosyl hydrolase 3 family.</text>
</comment>
<evidence type="ECO:0000256" key="14">
    <source>
        <dbReference type="SAM" id="SignalP"/>
    </source>
</evidence>
<keyword evidence="17" id="KW-1185">Reference proteome</keyword>
<evidence type="ECO:0000313" key="17">
    <source>
        <dbReference type="Proteomes" id="UP001521116"/>
    </source>
</evidence>
<dbReference type="InterPro" id="IPR026891">
    <property type="entry name" value="Fn3-like"/>
</dbReference>
<keyword evidence="10" id="KW-0325">Glycoprotein</keyword>
<feature type="chain" id="PRO_5045125227" description="beta-glucosidase" evidence="14">
    <location>
        <begin position="20"/>
        <end position="731"/>
    </location>
</feature>
<dbReference type="Proteomes" id="UP001521116">
    <property type="component" value="Unassembled WGS sequence"/>
</dbReference>
<evidence type="ECO:0000256" key="2">
    <source>
        <dbReference type="ARBA" id="ARBA00004613"/>
    </source>
</evidence>
<evidence type="ECO:0000256" key="8">
    <source>
        <dbReference type="ARBA" id="ARBA00022801"/>
    </source>
</evidence>
<sequence length="731" mass="76438">MKGPFAVSLLAAASTLSHAQTTHTPTTDWPRAHALAAAALANLTAADKAGIVTGVGWGNGPCVGNTHEVAAIGYPSLCLQDGPLGVRYASNVSAFPAGIQAAATWDRELMYQRGLALGREAKGLGVHVQLGPVTGGLGKIPEGGRNWEGFSPDPYLAGIAMYETIVGMQEGGVQACAKHYIGNEQELNRTTISANIDDRTTHELYLWPFADAVKAGVASFMCSYNKVNGTWMCENDKALNGLLKDELEFPGYVMTDWGAHHTTVDSANRGLDMSMPGSDYNKTPESVFWGVNLTAAIEAGDVSEARLDDMVARILAAWYALGQDDPAYPAVAFDSWVDGEKGGYAAPQAQHNALARQVARDGIVLLKNENATLPLAAPASLAIIGDDARLNPAGPNACADRACTNGTLAVGWGSGANEFPYLIAPLDAIQARAGNTTIVTSTTDDPAAGASAAAAAATAVVFITSNSGEEYLTVEGNMGDRNNLDPWHGGNELVAAVAAAGKPVVVVAHTVGPIILEPILAHDNVVAVVWAGLGGQEQGNALADVLFGDVAPSGKLPYTIAKAQADYGTALSGPDVDDDFEEGLYVDYRHFDKAGIEPRYEFGFGLSYTSFTYADLVVSPAAGNESDLYAPLATVSATIVNAGDVAGAEVAQLYLSLPAEAGVDAPPRQLRGFEKLSLGAGESGTVEFVLRRKDASYWNVEQQRWVLPAGEFGVAVAASSRDLRLEGTLKV</sequence>
<evidence type="ECO:0000256" key="11">
    <source>
        <dbReference type="ARBA" id="ARBA00023277"/>
    </source>
</evidence>
<dbReference type="Pfam" id="PF00933">
    <property type="entry name" value="Glyco_hydro_3"/>
    <property type="match status" value="1"/>
</dbReference>
<dbReference type="EMBL" id="JAJVDC020000016">
    <property type="protein sequence ID" value="KAL1634297.1"/>
    <property type="molecule type" value="Genomic_DNA"/>
</dbReference>
<evidence type="ECO:0000313" key="16">
    <source>
        <dbReference type="EMBL" id="KAL1634297.1"/>
    </source>
</evidence>
<comment type="catalytic activity">
    <reaction evidence="1">
        <text>Hydrolysis of terminal, non-reducing beta-D-glucosyl residues with release of beta-D-glucose.</text>
        <dbReference type="EC" id="3.2.1.21"/>
    </reaction>
</comment>
<evidence type="ECO:0000256" key="5">
    <source>
        <dbReference type="ARBA" id="ARBA00012744"/>
    </source>
</evidence>
<dbReference type="SUPFAM" id="SSF52279">
    <property type="entry name" value="Beta-D-glucan exohydrolase, C-terminal domain"/>
    <property type="match status" value="1"/>
</dbReference>
<dbReference type="Gene3D" id="3.20.20.300">
    <property type="entry name" value="Glycoside hydrolase, family 3, N-terminal domain"/>
    <property type="match status" value="1"/>
</dbReference>
<evidence type="ECO:0000256" key="4">
    <source>
        <dbReference type="ARBA" id="ARBA00005336"/>
    </source>
</evidence>
<evidence type="ECO:0000256" key="6">
    <source>
        <dbReference type="ARBA" id="ARBA00022525"/>
    </source>
</evidence>
<dbReference type="Gene3D" id="3.40.50.1700">
    <property type="entry name" value="Glycoside hydrolase family 3 C-terminal domain"/>
    <property type="match status" value="1"/>
</dbReference>
<organism evidence="16 17">
    <name type="scientific">Neofusicoccum ribis</name>
    <dbReference type="NCBI Taxonomy" id="45134"/>
    <lineage>
        <taxon>Eukaryota</taxon>
        <taxon>Fungi</taxon>
        <taxon>Dikarya</taxon>
        <taxon>Ascomycota</taxon>
        <taxon>Pezizomycotina</taxon>
        <taxon>Dothideomycetes</taxon>
        <taxon>Dothideomycetes incertae sedis</taxon>
        <taxon>Botryosphaeriales</taxon>
        <taxon>Botryosphaeriaceae</taxon>
        <taxon>Neofusicoccum</taxon>
    </lineage>
</organism>
<evidence type="ECO:0000256" key="9">
    <source>
        <dbReference type="ARBA" id="ARBA00023001"/>
    </source>
</evidence>
<evidence type="ECO:0000256" key="12">
    <source>
        <dbReference type="ARBA" id="ARBA00023295"/>
    </source>
</evidence>
<evidence type="ECO:0000256" key="1">
    <source>
        <dbReference type="ARBA" id="ARBA00000448"/>
    </source>
</evidence>